<evidence type="ECO:0000313" key="2">
    <source>
        <dbReference type="Proteomes" id="UP001652660"/>
    </source>
</evidence>
<dbReference type="GeneID" id="113737144"/>
<proteinExistence type="predicted"/>
<evidence type="ECO:0000313" key="3">
    <source>
        <dbReference type="RefSeq" id="XP_027120202.1"/>
    </source>
</evidence>
<protein>
    <submittedName>
        <fullName evidence="3">Uncharacterized protein isoform X1</fullName>
    </submittedName>
</protein>
<keyword evidence="2" id="KW-1185">Reference proteome</keyword>
<accession>A0A6P6X2W5</accession>
<organism evidence="2 3">
    <name type="scientific">Coffea arabica</name>
    <name type="common">Arabian coffee</name>
    <dbReference type="NCBI Taxonomy" id="13443"/>
    <lineage>
        <taxon>Eukaryota</taxon>
        <taxon>Viridiplantae</taxon>
        <taxon>Streptophyta</taxon>
        <taxon>Embryophyta</taxon>
        <taxon>Tracheophyta</taxon>
        <taxon>Spermatophyta</taxon>
        <taxon>Magnoliopsida</taxon>
        <taxon>eudicotyledons</taxon>
        <taxon>Gunneridae</taxon>
        <taxon>Pentapetalae</taxon>
        <taxon>asterids</taxon>
        <taxon>lamiids</taxon>
        <taxon>Gentianales</taxon>
        <taxon>Rubiaceae</taxon>
        <taxon>Ixoroideae</taxon>
        <taxon>Gardenieae complex</taxon>
        <taxon>Bertiereae - Coffeeae clade</taxon>
        <taxon>Coffeeae</taxon>
        <taxon>Coffea</taxon>
    </lineage>
</organism>
<dbReference type="OrthoDB" id="1289445at2759"/>
<name>A0A6P6X2W5_COFAR</name>
<reference evidence="3" key="2">
    <citation type="submission" date="2025-08" db="UniProtKB">
        <authorList>
            <consortium name="RefSeq"/>
        </authorList>
    </citation>
    <scope>IDENTIFICATION</scope>
    <source>
        <tissue evidence="3">Leaves</tissue>
    </source>
</reference>
<sequence length="283" mass="31061">MELFQEIQEVEESGFDSAAVRHHLNSTTVTTPTTLETCTGCGSIKRRSPSSSSFSQEPSPKRATHYPPPSSTTTTSTSPPLLPSPPPSSSNAMHANNLHHSLSETTALTQLTNPRSPDYLSKANADISASASPSAVAVGASLTLPPLPPVTLWRPLSDHTSSEFQPTPQPARRTLLRSPTSDQESLESKSLKKIKQKLKVMSQWVEKVMREEDEEYTHSEEENCNINSNSKQDASEKGAEAQPEEAVWVEKTNGEDLVLHFKCPCSKGYEIFLSGNTCYYRLM</sequence>
<reference evidence="2" key="1">
    <citation type="journal article" date="2025" name="Foods">
        <title>Unveiling the Microbial Signatures of Arabica Coffee Cherries: Insights into Ripeness Specific Diversity, Functional Traits, and Implications for Quality and Safety.</title>
        <authorList>
            <consortium name="RefSeq"/>
            <person name="Tenea G.N."/>
            <person name="Cifuentes V."/>
            <person name="Reyes P."/>
            <person name="Cevallos-Vallejos M."/>
        </authorList>
    </citation>
    <scope>NUCLEOTIDE SEQUENCE [LARGE SCALE GENOMIC DNA]</scope>
</reference>
<feature type="region of interest" description="Disordered" evidence="1">
    <location>
        <begin position="213"/>
        <end position="242"/>
    </location>
</feature>
<gene>
    <name evidence="3" type="primary">LOC113737144</name>
</gene>
<dbReference type="Proteomes" id="UP001652660">
    <property type="component" value="Chromosome 3e"/>
</dbReference>
<feature type="region of interest" description="Disordered" evidence="1">
    <location>
        <begin position="40"/>
        <end position="95"/>
    </location>
</feature>
<dbReference type="AlphaFoldDB" id="A0A6P6X2W5"/>
<feature type="compositionally biased region" description="Low complexity" evidence="1">
    <location>
        <begin position="49"/>
        <end position="58"/>
    </location>
</feature>
<dbReference type="RefSeq" id="XP_027120202.1">
    <property type="nucleotide sequence ID" value="XM_027264401.2"/>
</dbReference>
<feature type="region of interest" description="Disordered" evidence="1">
    <location>
        <begin position="154"/>
        <end position="189"/>
    </location>
</feature>
<evidence type="ECO:0000256" key="1">
    <source>
        <dbReference type="SAM" id="MobiDB-lite"/>
    </source>
</evidence>